<feature type="signal peptide" evidence="2">
    <location>
        <begin position="1"/>
        <end position="27"/>
    </location>
</feature>
<reference evidence="3" key="1">
    <citation type="submission" date="2019-12" db="EMBL/GenBank/DDBJ databases">
        <title>An insight into the sialome of adult female Ixodes ricinus ticks feeding for 6 days.</title>
        <authorList>
            <person name="Perner J."/>
            <person name="Ribeiro J.M.C."/>
        </authorList>
    </citation>
    <scope>NUCLEOTIDE SEQUENCE</scope>
    <source>
        <strain evidence="3">Semi-engorged</strain>
        <tissue evidence="3">Salivary glands</tissue>
    </source>
</reference>
<name>A0A6B0UZB2_IXORI</name>
<organism evidence="3">
    <name type="scientific">Ixodes ricinus</name>
    <name type="common">Common tick</name>
    <name type="synonym">Acarus ricinus</name>
    <dbReference type="NCBI Taxonomy" id="34613"/>
    <lineage>
        <taxon>Eukaryota</taxon>
        <taxon>Metazoa</taxon>
        <taxon>Ecdysozoa</taxon>
        <taxon>Arthropoda</taxon>
        <taxon>Chelicerata</taxon>
        <taxon>Arachnida</taxon>
        <taxon>Acari</taxon>
        <taxon>Parasitiformes</taxon>
        <taxon>Ixodida</taxon>
        <taxon>Ixodoidea</taxon>
        <taxon>Ixodidae</taxon>
        <taxon>Ixodinae</taxon>
        <taxon>Ixodes</taxon>
    </lineage>
</organism>
<keyword evidence="1" id="KW-0812">Transmembrane</keyword>
<evidence type="ECO:0008006" key="4">
    <source>
        <dbReference type="Google" id="ProtNLM"/>
    </source>
</evidence>
<dbReference type="AlphaFoldDB" id="A0A6B0UZB2"/>
<accession>A0A6B0UZB2</accession>
<proteinExistence type="predicted"/>
<sequence>MGPPERRSFTTIMRILFLAPTACPGTAQSPGLVQGVWSVPARRPFFVFSVPNRVEKVDSSSRCRCKHKPILPVTSLVTSPISPSASPIYRIGASVRSIVLLHPSSFSYTSFSRRRVVASSVSRAFLTCPVFVLCFLVVRVLHFVSGTFLRRSAWLLRAFLSSRERESAEKKMCVSLFVKWC</sequence>
<feature type="transmembrane region" description="Helical" evidence="1">
    <location>
        <begin position="124"/>
        <end position="149"/>
    </location>
</feature>
<feature type="chain" id="PRO_5025597780" description="Secreted protein" evidence="2">
    <location>
        <begin position="28"/>
        <end position="181"/>
    </location>
</feature>
<evidence type="ECO:0000313" key="3">
    <source>
        <dbReference type="EMBL" id="MXU95240.1"/>
    </source>
</evidence>
<protein>
    <recommendedName>
        <fullName evidence="4">Secreted protein</fullName>
    </recommendedName>
</protein>
<keyword evidence="2" id="KW-0732">Signal</keyword>
<evidence type="ECO:0000256" key="2">
    <source>
        <dbReference type="SAM" id="SignalP"/>
    </source>
</evidence>
<dbReference type="EMBL" id="GIFC01013157">
    <property type="protein sequence ID" value="MXU95240.1"/>
    <property type="molecule type" value="Transcribed_RNA"/>
</dbReference>
<evidence type="ECO:0000256" key="1">
    <source>
        <dbReference type="SAM" id="Phobius"/>
    </source>
</evidence>
<keyword evidence="1" id="KW-0472">Membrane</keyword>
<keyword evidence="1" id="KW-1133">Transmembrane helix</keyword>